<feature type="region of interest" description="Disordered" evidence="1">
    <location>
        <begin position="1"/>
        <end position="119"/>
    </location>
</feature>
<accession>A0AAV7TXI3</accession>
<comment type="caution">
    <text evidence="2">The sequence shown here is derived from an EMBL/GenBank/DDBJ whole genome shotgun (WGS) entry which is preliminary data.</text>
</comment>
<feature type="compositionally biased region" description="Acidic residues" evidence="1">
    <location>
        <begin position="64"/>
        <end position="79"/>
    </location>
</feature>
<feature type="compositionally biased region" description="Acidic residues" evidence="1">
    <location>
        <begin position="88"/>
        <end position="101"/>
    </location>
</feature>
<gene>
    <name evidence="2" type="ORF">NDU88_006385</name>
</gene>
<evidence type="ECO:0000313" key="2">
    <source>
        <dbReference type="EMBL" id="KAJ1181175.1"/>
    </source>
</evidence>
<sequence length="270" mass="31032">MIKNGYPVYRAPREEQKDAGVPREEQEDTGVLREDQKDTGEPQEEQKDAGEPREEQEDAREPREEQEDAGEPREEQEDTGEPRKEQEDVGESQEEQEDAGEQQEKRESDESLNAGPHACRVESDHFPQTLELAHKPELLQSSNDLVSLPELFNLKRLKWREKGIATVMDEVYQMTGALGERKTLADMHLKEPTLNVDWNKDWAVLCDGLLAKILATFNLTFQGTSNVSNRDRVSQPWFNKALRNQKLQIARQTRKMVKATQRGEGEENHI</sequence>
<evidence type="ECO:0000256" key="1">
    <source>
        <dbReference type="SAM" id="MobiDB-lite"/>
    </source>
</evidence>
<proteinExistence type="predicted"/>
<dbReference type="EMBL" id="JANPWB010000006">
    <property type="protein sequence ID" value="KAJ1181175.1"/>
    <property type="molecule type" value="Genomic_DNA"/>
</dbReference>
<feature type="compositionally biased region" description="Basic and acidic residues" evidence="1">
    <location>
        <begin position="11"/>
        <end position="63"/>
    </location>
</feature>
<dbReference type="Proteomes" id="UP001066276">
    <property type="component" value="Chromosome 3_2"/>
</dbReference>
<name>A0AAV7TXI3_PLEWA</name>
<evidence type="ECO:0000313" key="3">
    <source>
        <dbReference type="Proteomes" id="UP001066276"/>
    </source>
</evidence>
<protein>
    <submittedName>
        <fullName evidence="2">Uncharacterized protein</fullName>
    </submittedName>
</protein>
<reference evidence="2" key="1">
    <citation type="journal article" date="2022" name="bioRxiv">
        <title>Sequencing and chromosome-scale assembly of the giantPleurodeles waltlgenome.</title>
        <authorList>
            <person name="Brown T."/>
            <person name="Elewa A."/>
            <person name="Iarovenko S."/>
            <person name="Subramanian E."/>
            <person name="Araus A.J."/>
            <person name="Petzold A."/>
            <person name="Susuki M."/>
            <person name="Suzuki K.-i.T."/>
            <person name="Hayashi T."/>
            <person name="Toyoda A."/>
            <person name="Oliveira C."/>
            <person name="Osipova E."/>
            <person name="Leigh N.D."/>
            <person name="Simon A."/>
            <person name="Yun M.H."/>
        </authorList>
    </citation>
    <scope>NUCLEOTIDE SEQUENCE</scope>
    <source>
        <strain evidence="2">20211129_DDA</strain>
        <tissue evidence="2">Liver</tissue>
    </source>
</reference>
<keyword evidence="3" id="KW-1185">Reference proteome</keyword>
<organism evidence="2 3">
    <name type="scientific">Pleurodeles waltl</name>
    <name type="common">Iberian ribbed newt</name>
    <dbReference type="NCBI Taxonomy" id="8319"/>
    <lineage>
        <taxon>Eukaryota</taxon>
        <taxon>Metazoa</taxon>
        <taxon>Chordata</taxon>
        <taxon>Craniata</taxon>
        <taxon>Vertebrata</taxon>
        <taxon>Euteleostomi</taxon>
        <taxon>Amphibia</taxon>
        <taxon>Batrachia</taxon>
        <taxon>Caudata</taxon>
        <taxon>Salamandroidea</taxon>
        <taxon>Salamandridae</taxon>
        <taxon>Pleurodelinae</taxon>
        <taxon>Pleurodeles</taxon>
    </lineage>
</organism>
<dbReference type="AlphaFoldDB" id="A0AAV7TXI3"/>